<dbReference type="EMBL" id="CDSF01000144">
    <property type="protein sequence ID" value="CEP03268.1"/>
    <property type="molecule type" value="Genomic_DNA"/>
</dbReference>
<evidence type="ECO:0000259" key="12">
    <source>
        <dbReference type="PROSITE" id="PS51714"/>
    </source>
</evidence>
<comment type="catalytic activity">
    <reaction evidence="9">
        <text>GTP + H2O = GDP + phosphate + H(+)</text>
        <dbReference type="Rhea" id="RHEA:19669"/>
        <dbReference type="ChEBI" id="CHEBI:15377"/>
        <dbReference type="ChEBI" id="CHEBI:15378"/>
        <dbReference type="ChEBI" id="CHEBI:37565"/>
        <dbReference type="ChEBI" id="CHEBI:43474"/>
        <dbReference type="ChEBI" id="CHEBI:58189"/>
    </reaction>
    <physiologicalReaction direction="left-to-right" evidence="9">
        <dbReference type="Rhea" id="RHEA:19670"/>
    </physiologicalReaction>
</comment>
<protein>
    <recommendedName>
        <fullName evidence="12">Bms1-type G domain-containing protein</fullName>
    </recommendedName>
</protein>
<dbReference type="AlphaFoldDB" id="A0A0G4J6Q0"/>
<dbReference type="InterPro" id="IPR007034">
    <property type="entry name" value="BMS1_TSR1_C"/>
</dbReference>
<feature type="domain" description="Bms1-type G" evidence="12">
    <location>
        <begin position="85"/>
        <end position="249"/>
    </location>
</feature>
<feature type="compositionally biased region" description="Acidic residues" evidence="11">
    <location>
        <begin position="574"/>
        <end position="584"/>
    </location>
</feature>
<feature type="compositionally biased region" description="Low complexity" evidence="11">
    <location>
        <begin position="1115"/>
        <end position="1127"/>
    </location>
</feature>
<dbReference type="Gene3D" id="3.40.50.300">
    <property type="entry name" value="P-loop containing nucleotide triphosphate hydrolases"/>
    <property type="match status" value="1"/>
</dbReference>
<evidence type="ECO:0000256" key="8">
    <source>
        <dbReference type="ARBA" id="ARBA00023242"/>
    </source>
</evidence>
<dbReference type="CDD" id="cd01882">
    <property type="entry name" value="BMS1"/>
    <property type="match status" value="1"/>
</dbReference>
<evidence type="ECO:0000313" key="15">
    <source>
        <dbReference type="Proteomes" id="UP000039324"/>
    </source>
</evidence>
<keyword evidence="2" id="KW-0690">Ribosome biogenesis</keyword>
<dbReference type="PROSITE" id="PS51714">
    <property type="entry name" value="G_BMS1"/>
    <property type="match status" value="1"/>
</dbReference>
<feature type="compositionally biased region" description="Acidic residues" evidence="11">
    <location>
        <begin position="489"/>
        <end position="506"/>
    </location>
</feature>
<comment type="subcellular location">
    <subcellularLocation>
        <location evidence="1">Nucleus</location>
        <location evidence="1">Nucleolus</location>
    </subcellularLocation>
</comment>
<keyword evidence="8" id="KW-0539">Nucleus</keyword>
<evidence type="ECO:0000313" key="13">
    <source>
        <dbReference type="EMBL" id="CEP03268.1"/>
    </source>
</evidence>
<dbReference type="GO" id="GO:0000479">
    <property type="term" value="P:endonucleolytic cleavage of tricistronic rRNA transcript (SSU-rRNA, 5.8S rRNA, LSU-rRNA)"/>
    <property type="evidence" value="ECO:0007669"/>
    <property type="project" value="TreeGrafter"/>
</dbReference>
<feature type="compositionally biased region" description="Acidic residues" evidence="11">
    <location>
        <begin position="440"/>
        <end position="477"/>
    </location>
</feature>
<dbReference type="OrthoDB" id="10260897at2759"/>
<dbReference type="GO" id="GO:0030686">
    <property type="term" value="C:90S preribosome"/>
    <property type="evidence" value="ECO:0007669"/>
    <property type="project" value="TreeGrafter"/>
</dbReference>
<dbReference type="Proteomes" id="UP000039324">
    <property type="component" value="Unassembled WGS sequence"/>
</dbReference>
<keyword evidence="3" id="KW-0597">Phosphoprotein</keyword>
<dbReference type="GO" id="GO:0000462">
    <property type="term" value="P:maturation of SSU-rRNA from tricistronic rRNA transcript (SSU-rRNA, 5.8S rRNA, LSU-rRNA)"/>
    <property type="evidence" value="ECO:0007669"/>
    <property type="project" value="TreeGrafter"/>
</dbReference>
<dbReference type="InterPro" id="IPR012948">
    <property type="entry name" value="AARP2CN"/>
</dbReference>
<dbReference type="Pfam" id="PF04950">
    <property type="entry name" value="RIBIOP_C"/>
    <property type="match status" value="1"/>
</dbReference>
<comment type="similarity">
    <text evidence="10">Belongs to the TRAFAC class translation factor GTPase superfamily. Bms1-like GTPase family. BMS1 subfamily.</text>
</comment>
<evidence type="ECO:0000256" key="11">
    <source>
        <dbReference type="SAM" id="MobiDB-lite"/>
    </source>
</evidence>
<dbReference type="SUPFAM" id="SSF52540">
    <property type="entry name" value="P-loop containing nucleoside triphosphate hydrolases"/>
    <property type="match status" value="1"/>
</dbReference>
<dbReference type="InterPro" id="IPR037875">
    <property type="entry name" value="Bms1_N"/>
</dbReference>
<dbReference type="SMART" id="SM01362">
    <property type="entry name" value="DUF663"/>
    <property type="match status" value="1"/>
</dbReference>
<dbReference type="GO" id="GO:0034511">
    <property type="term" value="F:U3 snoRNA binding"/>
    <property type="evidence" value="ECO:0007669"/>
    <property type="project" value="TreeGrafter"/>
</dbReference>
<keyword evidence="14" id="KW-0496">Mitochondrion</keyword>
<feature type="compositionally biased region" description="Basic and acidic residues" evidence="11">
    <location>
        <begin position="513"/>
        <end position="528"/>
    </location>
</feature>
<feature type="region of interest" description="Disordered" evidence="11">
    <location>
        <begin position="1"/>
        <end position="46"/>
    </location>
</feature>
<dbReference type="Proteomes" id="UP000290189">
    <property type="component" value="Unassembled WGS sequence"/>
</dbReference>
<dbReference type="GO" id="GO:0032040">
    <property type="term" value="C:small-subunit processome"/>
    <property type="evidence" value="ECO:0007669"/>
    <property type="project" value="UniProtKB-ARBA"/>
</dbReference>
<dbReference type="GO" id="GO:0003924">
    <property type="term" value="F:GTPase activity"/>
    <property type="evidence" value="ECO:0007669"/>
    <property type="project" value="TreeGrafter"/>
</dbReference>
<dbReference type="InterPro" id="IPR039761">
    <property type="entry name" value="Bms1/Tsr1"/>
</dbReference>
<dbReference type="SMART" id="SM00785">
    <property type="entry name" value="AARP2CN"/>
    <property type="match status" value="1"/>
</dbReference>
<keyword evidence="7" id="KW-0342">GTP-binding</keyword>
<feature type="compositionally biased region" description="Acidic residues" evidence="11">
    <location>
        <begin position="608"/>
        <end position="668"/>
    </location>
</feature>
<feature type="compositionally biased region" description="Basic residues" evidence="11">
    <location>
        <begin position="8"/>
        <end position="21"/>
    </location>
</feature>
<evidence type="ECO:0000256" key="4">
    <source>
        <dbReference type="ARBA" id="ARBA00022741"/>
    </source>
</evidence>
<dbReference type="Pfam" id="PF08142">
    <property type="entry name" value="AARP2CN"/>
    <property type="match status" value="1"/>
</dbReference>
<feature type="compositionally biased region" description="Basic and acidic residues" evidence="11">
    <location>
        <begin position="1083"/>
        <end position="1111"/>
    </location>
</feature>
<feature type="region of interest" description="Disordered" evidence="11">
    <location>
        <begin position="412"/>
        <end position="675"/>
    </location>
</feature>
<keyword evidence="6" id="KW-0067">ATP-binding</keyword>
<dbReference type="PANTHER" id="PTHR12858">
    <property type="entry name" value="RIBOSOME BIOGENESIS PROTEIN"/>
    <property type="match status" value="1"/>
</dbReference>
<dbReference type="GO" id="GO:0005654">
    <property type="term" value="C:nucleoplasm"/>
    <property type="evidence" value="ECO:0007669"/>
    <property type="project" value="UniProtKB-ARBA"/>
</dbReference>
<evidence type="ECO:0000256" key="9">
    <source>
        <dbReference type="ARBA" id="ARBA00049117"/>
    </source>
</evidence>
<sequence length="1127" mass="127642">MDLPAAKEHRRRQAGPKARRRASIEKKRSQNAQHSEGNAERRNDKAFAFNSVKKATKMHQRRTDREFKSHHVPIKQNVDPNDDAPPVLIAVVGPPQVGKSTLIRDLVRHYTKQRLSNVSGPITVISGKKRRLTFFECPNDVPSMLDLAKTADLVLLLVDGSFGFEMETFEFLNMAQVHGFPRVMGVLTHLDQFKKSSALQKVKKSLKHRFWSEIYQGAKLFYLSGLQSGHYPKSEIMNLARFISVMKFRPLVWRSTHPYVLCDRMEDITNPGEVAQDQTIDRRVAIYGYLRGANLKLDSKVHLIGVGDFAMDNVSMLADPCPMPSRMKENAQRKHLSDKEKLLYAPMADTGELLYDKDAVYIDIKDHQVNFSKVDPTSSNDNVTVTEGPGEAMVQSLQSLPVPIDQNLANSSISMFRGSTPINPDVDQPDRRNRRKVVFDDEQGDEEPLHDDEPGSETDGDEDEEYQVDDESSEEFETGTFVRRPETTSDVDDVDDDDDEAVDLDEISFLNVGHDESPPVQLRTHEPVVRPTSRSIHDLVYGDGAIANESDCDGGDDSDVGDMFRVRKTPAIDQQEDGSNEGDLEAVNRWDDEDERLAIRNRFVTGDWDADEAGADDADDANPDEDGDDDQDFDLEDLEEDDADGDLRDEDIDVEDDDAADDDGDQTETADQTRERRLQEKMALKAAFDTEHDMDKNADKQDEPLEDGDWYSTVKAGMAAQVAKNTTEFADEDVHGRLLHEGVRVGQYVRIELSGVPHEFATYFNPSVPIILGGLLPGEDALGMVQVRFKKHRWYKKILKNSDPLVISAGWRRFQTIPLLSIGDANDRQRMLKYTPEHMHCQATFYGPVLPVNTGIIAFQSTDNVAASFRVSATGVVQEIDSSFKIVKKLKLVGTPTIIKKHTAFIKDMFSSSVEAARFEGAALRTVSGIRGQIKKSLSGSNQEGVIRASFEDMILKSDIVFCRTWTTVRPVQYYNPQTSLLGANWVTMRTVRQIRRDQEIPIPVNKDSEYKPIHRVERLFRPMRIPVSLQKALPYASKPKLLKKQRKPTLEQRRRVVMEPEQKTMYTLMQQVNTVRNHKLAKRDQARQRKLVEKKRAGEALERKFAEVKRQKQQAKYAKATKPSRN</sequence>
<keyword evidence="4" id="KW-0547">Nucleotide-binding</keyword>
<dbReference type="EMBL" id="OVEO01000004">
    <property type="protein sequence ID" value="SPQ95503.1"/>
    <property type="molecule type" value="Genomic_DNA"/>
</dbReference>
<geneLocation type="mitochondrion" evidence="14"/>
<evidence type="ECO:0000256" key="1">
    <source>
        <dbReference type="ARBA" id="ARBA00004604"/>
    </source>
</evidence>
<dbReference type="GO" id="GO:0005524">
    <property type="term" value="F:ATP binding"/>
    <property type="evidence" value="ECO:0007669"/>
    <property type="project" value="UniProtKB-KW"/>
</dbReference>
<evidence type="ECO:0000256" key="2">
    <source>
        <dbReference type="ARBA" id="ARBA00022517"/>
    </source>
</evidence>
<reference evidence="14 16" key="2">
    <citation type="submission" date="2018-03" db="EMBL/GenBank/DDBJ databases">
        <authorList>
            <person name="Fogelqvist J."/>
        </authorList>
    </citation>
    <scope>NUCLEOTIDE SEQUENCE [LARGE SCALE GENOMIC DNA]</scope>
</reference>
<feature type="region of interest" description="Disordered" evidence="11">
    <location>
        <begin position="1082"/>
        <end position="1127"/>
    </location>
</feature>
<keyword evidence="15" id="KW-1185">Reference proteome</keyword>
<evidence type="ECO:0000256" key="6">
    <source>
        <dbReference type="ARBA" id="ARBA00022840"/>
    </source>
</evidence>
<dbReference type="InterPro" id="IPR030387">
    <property type="entry name" value="G_Bms1/Tsr1_dom"/>
</dbReference>
<dbReference type="OMA" id="KLHVPMV"/>
<evidence type="ECO:0000256" key="10">
    <source>
        <dbReference type="ARBA" id="ARBA00061391"/>
    </source>
</evidence>
<evidence type="ECO:0000313" key="16">
    <source>
        <dbReference type="Proteomes" id="UP000290189"/>
    </source>
</evidence>
<feature type="compositionally biased region" description="Acidic residues" evidence="11">
    <location>
        <begin position="550"/>
        <end position="560"/>
    </location>
</feature>
<reference evidence="13 15" key="1">
    <citation type="submission" date="2015-02" db="EMBL/GenBank/DDBJ databases">
        <authorList>
            <person name="Chooi Y.-H."/>
        </authorList>
    </citation>
    <scope>NUCLEOTIDE SEQUENCE [LARGE SCALE GENOMIC DNA]</scope>
    <source>
        <strain evidence="13">E3</strain>
    </source>
</reference>
<proteinExistence type="inferred from homology"/>
<evidence type="ECO:0000313" key="14">
    <source>
        <dbReference type="EMBL" id="SPQ95503.1"/>
    </source>
</evidence>
<dbReference type="GO" id="GO:0005525">
    <property type="term" value="F:GTP binding"/>
    <property type="evidence" value="ECO:0007669"/>
    <property type="project" value="UniProtKB-KW"/>
</dbReference>
<evidence type="ECO:0000256" key="3">
    <source>
        <dbReference type="ARBA" id="ARBA00022553"/>
    </source>
</evidence>
<name>A0A0G4J6Q0_PLABS</name>
<organism evidence="13 15">
    <name type="scientific">Plasmodiophora brassicae</name>
    <name type="common">Clubroot disease agent</name>
    <dbReference type="NCBI Taxonomy" id="37360"/>
    <lineage>
        <taxon>Eukaryota</taxon>
        <taxon>Sar</taxon>
        <taxon>Rhizaria</taxon>
        <taxon>Endomyxa</taxon>
        <taxon>Phytomyxea</taxon>
        <taxon>Plasmodiophorida</taxon>
        <taxon>Plasmodiophoridae</taxon>
        <taxon>Plasmodiophora</taxon>
    </lineage>
</organism>
<evidence type="ECO:0000256" key="5">
    <source>
        <dbReference type="ARBA" id="ARBA00022801"/>
    </source>
</evidence>
<dbReference type="InterPro" id="IPR027417">
    <property type="entry name" value="P-loop_NTPase"/>
</dbReference>
<accession>A0A0G4J6Q0</accession>
<dbReference type="FunFam" id="3.40.50.300:FF:000105">
    <property type="entry name" value="BMS1 ribosome biogenesis factor"/>
    <property type="match status" value="1"/>
</dbReference>
<keyword evidence="5" id="KW-0378">Hydrolase</keyword>
<gene>
    <name evidence="13" type="ORF">PBRA_003028</name>
    <name evidence="14" type="ORF">PLBR_LOCUS2718</name>
</gene>
<dbReference type="PANTHER" id="PTHR12858:SF2">
    <property type="entry name" value="RIBOSOME BIOGENESIS PROTEIN BMS1 HOMOLOG"/>
    <property type="match status" value="1"/>
</dbReference>
<evidence type="ECO:0000256" key="7">
    <source>
        <dbReference type="ARBA" id="ARBA00023134"/>
    </source>
</evidence>
<dbReference type="STRING" id="37360.A0A0G4J6Q0"/>